<dbReference type="AlphaFoldDB" id="A0AAV9Y371"/>
<dbReference type="Pfam" id="PF03485">
    <property type="entry name" value="Arg_tRNA_synt_N"/>
    <property type="match status" value="1"/>
</dbReference>
<dbReference type="GO" id="GO:0005524">
    <property type="term" value="F:ATP binding"/>
    <property type="evidence" value="ECO:0007669"/>
    <property type="project" value="UniProtKB-KW"/>
</dbReference>
<dbReference type="FunFam" id="1.10.730.10:FF:000006">
    <property type="entry name" value="Arginyl-tRNA synthetase 2, mitochondrial"/>
    <property type="match status" value="1"/>
</dbReference>
<comment type="subunit">
    <text evidence="3">Monomer.</text>
</comment>
<dbReference type="InterPro" id="IPR009080">
    <property type="entry name" value="tRNAsynth_Ia_anticodon-bd"/>
</dbReference>
<dbReference type="InterPro" id="IPR008909">
    <property type="entry name" value="DALR_anticod-bd"/>
</dbReference>
<dbReference type="EC" id="6.1.1.19" evidence="4"/>
<evidence type="ECO:0000313" key="17">
    <source>
        <dbReference type="Proteomes" id="UP001311799"/>
    </source>
</evidence>
<dbReference type="Gene3D" id="1.10.730.10">
    <property type="entry name" value="Isoleucyl-tRNA Synthetase, Domain 1"/>
    <property type="match status" value="1"/>
</dbReference>
<keyword evidence="8 13" id="KW-0067">ATP-binding</keyword>
<evidence type="ECO:0000256" key="5">
    <source>
        <dbReference type="ARBA" id="ARBA00022490"/>
    </source>
</evidence>
<name>A0AAV9Y371_9CRYT</name>
<dbReference type="InterPro" id="IPR005148">
    <property type="entry name" value="Arg-tRNA-synth_N"/>
</dbReference>
<dbReference type="GO" id="GO:0006420">
    <property type="term" value="P:arginyl-tRNA aminoacylation"/>
    <property type="evidence" value="ECO:0007669"/>
    <property type="project" value="InterPro"/>
</dbReference>
<dbReference type="Gene3D" id="3.30.1360.70">
    <property type="entry name" value="Arginyl tRNA synthetase N-terminal domain"/>
    <property type="match status" value="1"/>
</dbReference>
<keyword evidence="7 13" id="KW-0547">Nucleotide-binding</keyword>
<dbReference type="PANTHER" id="PTHR11956:SF5">
    <property type="entry name" value="ARGININE--TRNA LIGASE, CYTOPLASMIC"/>
    <property type="match status" value="1"/>
</dbReference>
<evidence type="ECO:0000256" key="3">
    <source>
        <dbReference type="ARBA" id="ARBA00011245"/>
    </source>
</evidence>
<dbReference type="GO" id="GO:0005737">
    <property type="term" value="C:cytoplasm"/>
    <property type="evidence" value="ECO:0007669"/>
    <property type="project" value="UniProtKB-SubCell"/>
</dbReference>
<comment type="caution">
    <text evidence="16">The sequence shown here is derived from an EMBL/GenBank/DDBJ whole genome shotgun (WGS) entry which is preliminary data.</text>
</comment>
<dbReference type="PANTHER" id="PTHR11956">
    <property type="entry name" value="ARGINYL-TRNA SYNTHETASE"/>
    <property type="match status" value="1"/>
</dbReference>
<keyword evidence="6 13" id="KW-0436">Ligase</keyword>
<accession>A0AAV9Y371</accession>
<dbReference type="GO" id="GO:0004814">
    <property type="term" value="F:arginine-tRNA ligase activity"/>
    <property type="evidence" value="ECO:0007669"/>
    <property type="project" value="UniProtKB-EC"/>
</dbReference>
<evidence type="ECO:0000256" key="9">
    <source>
        <dbReference type="ARBA" id="ARBA00022917"/>
    </source>
</evidence>
<dbReference type="InterPro" id="IPR001278">
    <property type="entry name" value="Arg-tRNA-ligase"/>
</dbReference>
<keyword evidence="9 13" id="KW-0648">Protein biosynthesis</keyword>
<evidence type="ECO:0000259" key="15">
    <source>
        <dbReference type="SMART" id="SM01016"/>
    </source>
</evidence>
<dbReference type="EMBL" id="JAWDEY010000007">
    <property type="protein sequence ID" value="KAK6590315.1"/>
    <property type="molecule type" value="Genomic_DNA"/>
</dbReference>
<keyword evidence="17" id="KW-1185">Reference proteome</keyword>
<evidence type="ECO:0000256" key="7">
    <source>
        <dbReference type="ARBA" id="ARBA00022741"/>
    </source>
</evidence>
<dbReference type="CDD" id="cd00671">
    <property type="entry name" value="ArgRS_core"/>
    <property type="match status" value="1"/>
</dbReference>
<dbReference type="InterPro" id="IPR036695">
    <property type="entry name" value="Arg-tRNA-synth_N_sf"/>
</dbReference>
<dbReference type="FunFam" id="3.40.50.620:FF:000116">
    <property type="entry name" value="Arginine--tRNA ligase"/>
    <property type="match status" value="1"/>
</dbReference>
<dbReference type="HAMAP" id="MF_00123">
    <property type="entry name" value="Arg_tRNA_synth"/>
    <property type="match status" value="1"/>
</dbReference>
<evidence type="ECO:0000256" key="2">
    <source>
        <dbReference type="ARBA" id="ARBA00005594"/>
    </source>
</evidence>
<dbReference type="SUPFAM" id="SSF52374">
    <property type="entry name" value="Nucleotidylyl transferase"/>
    <property type="match status" value="1"/>
</dbReference>
<evidence type="ECO:0000313" key="16">
    <source>
        <dbReference type="EMBL" id="KAK6590315.1"/>
    </source>
</evidence>
<protein>
    <recommendedName>
        <fullName evidence="4">arginine--tRNA ligase</fullName>
        <ecNumber evidence="4">6.1.1.19</ecNumber>
    </recommendedName>
    <alternativeName>
        <fullName evidence="11">Arginyl-tRNA synthetase</fullName>
    </alternativeName>
</protein>
<dbReference type="SMART" id="SM00836">
    <property type="entry name" value="DALR_1"/>
    <property type="match status" value="1"/>
</dbReference>
<dbReference type="PROSITE" id="PS00178">
    <property type="entry name" value="AA_TRNA_LIGASE_I"/>
    <property type="match status" value="1"/>
</dbReference>
<dbReference type="SUPFAM" id="SSF47323">
    <property type="entry name" value="Anticodon-binding domain of a subclass of class I aminoacyl-tRNA synthetases"/>
    <property type="match status" value="1"/>
</dbReference>
<evidence type="ECO:0000256" key="1">
    <source>
        <dbReference type="ARBA" id="ARBA00004496"/>
    </source>
</evidence>
<evidence type="ECO:0000256" key="8">
    <source>
        <dbReference type="ARBA" id="ARBA00022840"/>
    </source>
</evidence>
<dbReference type="InterPro" id="IPR001412">
    <property type="entry name" value="aa-tRNA-synth_I_CS"/>
</dbReference>
<comment type="subcellular location">
    <subcellularLocation>
        <location evidence="1">Cytoplasm</location>
    </subcellularLocation>
</comment>
<dbReference type="PRINTS" id="PR01038">
    <property type="entry name" value="TRNASYNTHARG"/>
</dbReference>
<feature type="domain" description="DALR anticodon binding" evidence="14">
    <location>
        <begin position="494"/>
        <end position="619"/>
    </location>
</feature>
<feature type="domain" description="Arginyl tRNA synthetase N-terminal" evidence="15">
    <location>
        <begin position="6"/>
        <end position="96"/>
    </location>
</feature>
<evidence type="ECO:0000256" key="13">
    <source>
        <dbReference type="RuleBase" id="RU363038"/>
    </source>
</evidence>
<dbReference type="InterPro" id="IPR035684">
    <property type="entry name" value="ArgRS_core"/>
</dbReference>
<gene>
    <name evidence="16" type="ORF">RS030_162450</name>
</gene>
<evidence type="ECO:0000256" key="11">
    <source>
        <dbReference type="ARBA" id="ARBA00033033"/>
    </source>
</evidence>
<dbReference type="Pfam" id="PF05746">
    <property type="entry name" value="DALR_1"/>
    <property type="match status" value="1"/>
</dbReference>
<organism evidence="16 17">
    <name type="scientific">Cryptosporidium xiaoi</name>
    <dbReference type="NCBI Taxonomy" id="659607"/>
    <lineage>
        <taxon>Eukaryota</taxon>
        <taxon>Sar</taxon>
        <taxon>Alveolata</taxon>
        <taxon>Apicomplexa</taxon>
        <taxon>Conoidasida</taxon>
        <taxon>Coccidia</taxon>
        <taxon>Eucoccidiorida</taxon>
        <taxon>Eimeriorina</taxon>
        <taxon>Cryptosporidiidae</taxon>
        <taxon>Cryptosporidium</taxon>
    </lineage>
</organism>
<comment type="catalytic activity">
    <reaction evidence="12">
        <text>tRNA(Arg) + L-arginine + ATP = L-arginyl-tRNA(Arg) + AMP + diphosphate</text>
        <dbReference type="Rhea" id="RHEA:20301"/>
        <dbReference type="Rhea" id="RHEA-COMP:9658"/>
        <dbReference type="Rhea" id="RHEA-COMP:9673"/>
        <dbReference type="ChEBI" id="CHEBI:30616"/>
        <dbReference type="ChEBI" id="CHEBI:32682"/>
        <dbReference type="ChEBI" id="CHEBI:33019"/>
        <dbReference type="ChEBI" id="CHEBI:78442"/>
        <dbReference type="ChEBI" id="CHEBI:78513"/>
        <dbReference type="ChEBI" id="CHEBI:456215"/>
        <dbReference type="EC" id="6.1.1.19"/>
    </reaction>
</comment>
<evidence type="ECO:0000256" key="6">
    <source>
        <dbReference type="ARBA" id="ARBA00022598"/>
    </source>
</evidence>
<evidence type="ECO:0000259" key="14">
    <source>
        <dbReference type="SMART" id="SM00836"/>
    </source>
</evidence>
<evidence type="ECO:0000256" key="4">
    <source>
        <dbReference type="ARBA" id="ARBA00012837"/>
    </source>
</evidence>
<sequence length="619" mass="71409">MENPQNIVKFLFNKAIKETFPEFDKDTVITTSNPSYGDYQCNSCMTIFSQLKGKIDSKSPKDVGLKIKEYIEKDSENSNVFKSIDVAPQGFVTVKLSDEYICERLNLLKKNSEVTILLTKKYKTKKGRSNPKVVVDFSSPNIAKEMHVGHLRSTIIGDTTCRILEYLGFEVLRVNHVGDWGTQFGMLIEYLKEVYPDFMNNLPEISDLQEFYKNSKKRFDSDTTFKLNSQQNVVKLQSGDKDTLVAWKKICEVSRIEFQKIYDRLGVVLEEYGESFYNDMIPEVVKLLDEKGILKLDNGAQCVYTKINDVPLMAVKSDGGYGYDSTDLAAINYRLNVLDADWVIYTTDMGQEEHFLKLFDVAERMGWHNPSETRLIYIGFGVIQGEDGKKFKTRSGDVVKLTDLIDEGVYRAKKELIERESSLRKEQNQACNIDSSNEGNKNFKGRTEEELNKMSEIIGHAAIKYFDLKQNRLTNYKFSFDRMLDPKGNTAVYLLYAYARICAIFRRVEYIKSDDTDIILSKVSEFNLKLTNNIERSLALKILRFPEVFDGILNDFFTNRLADYCYELSENFAQFYTECRIISLEDQELEQSRLLLCFLTKQILLKSLNLLGIEPLEKI</sequence>
<evidence type="ECO:0000256" key="12">
    <source>
        <dbReference type="ARBA" id="ARBA00049339"/>
    </source>
</evidence>
<dbReference type="Proteomes" id="UP001311799">
    <property type="component" value="Unassembled WGS sequence"/>
</dbReference>
<dbReference type="SUPFAM" id="SSF55190">
    <property type="entry name" value="Arginyl-tRNA synthetase (ArgRS), N-terminal 'additional' domain"/>
    <property type="match status" value="1"/>
</dbReference>
<reference evidence="16 17" key="1">
    <citation type="submission" date="2023-10" db="EMBL/GenBank/DDBJ databases">
        <title>Comparative genomics analysis reveals potential genetic determinants of host preference in Cryptosporidium xiaoi.</title>
        <authorList>
            <person name="Xiao L."/>
            <person name="Li J."/>
        </authorList>
    </citation>
    <scope>NUCLEOTIDE SEQUENCE [LARGE SCALE GENOMIC DNA]</scope>
    <source>
        <strain evidence="16 17">52996</strain>
    </source>
</reference>
<evidence type="ECO:0000256" key="10">
    <source>
        <dbReference type="ARBA" id="ARBA00023146"/>
    </source>
</evidence>
<keyword evidence="10 13" id="KW-0030">Aminoacyl-tRNA synthetase</keyword>
<dbReference type="SMART" id="SM01016">
    <property type="entry name" value="Arg_tRNA_synt_N"/>
    <property type="match status" value="1"/>
</dbReference>
<dbReference type="Gene3D" id="3.40.50.620">
    <property type="entry name" value="HUPs"/>
    <property type="match status" value="1"/>
</dbReference>
<proteinExistence type="inferred from homology"/>
<dbReference type="NCBIfam" id="TIGR00456">
    <property type="entry name" value="argS"/>
    <property type="match status" value="1"/>
</dbReference>
<dbReference type="Pfam" id="PF00750">
    <property type="entry name" value="tRNA-synt_1d"/>
    <property type="match status" value="2"/>
</dbReference>
<dbReference type="InterPro" id="IPR014729">
    <property type="entry name" value="Rossmann-like_a/b/a_fold"/>
</dbReference>
<keyword evidence="5" id="KW-0963">Cytoplasm</keyword>
<comment type="similarity">
    <text evidence="2 13">Belongs to the class-I aminoacyl-tRNA synthetase family.</text>
</comment>